<evidence type="ECO:0000256" key="1">
    <source>
        <dbReference type="SAM" id="MobiDB-lite"/>
    </source>
</evidence>
<feature type="signal peptide" evidence="3">
    <location>
        <begin position="1"/>
        <end position="22"/>
    </location>
</feature>
<reference evidence="4" key="1">
    <citation type="submission" date="2023-03" db="EMBL/GenBank/DDBJ databases">
        <title>Massive genome expansion in bonnet fungi (Mycena s.s.) driven by repeated elements and novel gene families across ecological guilds.</title>
        <authorList>
            <consortium name="Lawrence Berkeley National Laboratory"/>
            <person name="Harder C.B."/>
            <person name="Miyauchi S."/>
            <person name="Viragh M."/>
            <person name="Kuo A."/>
            <person name="Thoen E."/>
            <person name="Andreopoulos B."/>
            <person name="Lu D."/>
            <person name="Skrede I."/>
            <person name="Drula E."/>
            <person name="Henrissat B."/>
            <person name="Morin E."/>
            <person name="Kohler A."/>
            <person name="Barry K."/>
            <person name="LaButti K."/>
            <person name="Morin E."/>
            <person name="Salamov A."/>
            <person name="Lipzen A."/>
            <person name="Mereny Z."/>
            <person name="Hegedus B."/>
            <person name="Baldrian P."/>
            <person name="Stursova M."/>
            <person name="Weitz H."/>
            <person name="Taylor A."/>
            <person name="Grigoriev I.V."/>
            <person name="Nagy L.G."/>
            <person name="Martin F."/>
            <person name="Kauserud H."/>
        </authorList>
    </citation>
    <scope>NUCLEOTIDE SEQUENCE</scope>
    <source>
        <strain evidence="4">9144</strain>
    </source>
</reference>
<evidence type="ECO:0000256" key="2">
    <source>
        <dbReference type="SAM" id="Phobius"/>
    </source>
</evidence>
<comment type="caution">
    <text evidence="4">The sequence shown here is derived from an EMBL/GenBank/DDBJ whole genome shotgun (WGS) entry which is preliminary data.</text>
</comment>
<feature type="compositionally biased region" description="Polar residues" evidence="1">
    <location>
        <begin position="432"/>
        <end position="452"/>
    </location>
</feature>
<proteinExistence type="predicted"/>
<keyword evidence="2" id="KW-0812">Transmembrane</keyword>
<evidence type="ECO:0008006" key="6">
    <source>
        <dbReference type="Google" id="ProtNLM"/>
    </source>
</evidence>
<evidence type="ECO:0000313" key="4">
    <source>
        <dbReference type="EMBL" id="KAJ7195489.1"/>
    </source>
</evidence>
<feature type="transmembrane region" description="Helical" evidence="2">
    <location>
        <begin position="256"/>
        <end position="279"/>
    </location>
</feature>
<keyword evidence="3" id="KW-0732">Signal</keyword>
<organism evidence="4 5">
    <name type="scientific">Mycena pura</name>
    <dbReference type="NCBI Taxonomy" id="153505"/>
    <lineage>
        <taxon>Eukaryota</taxon>
        <taxon>Fungi</taxon>
        <taxon>Dikarya</taxon>
        <taxon>Basidiomycota</taxon>
        <taxon>Agaricomycotina</taxon>
        <taxon>Agaricomycetes</taxon>
        <taxon>Agaricomycetidae</taxon>
        <taxon>Agaricales</taxon>
        <taxon>Marasmiineae</taxon>
        <taxon>Mycenaceae</taxon>
        <taxon>Mycena</taxon>
    </lineage>
</organism>
<sequence length="550" mass="59252">MFWLASLPLLGVVALGPQVVLASFKFSFSSVEQCEPVQINFSGHGSSNHSAPTQLTILPYVDVENITLRAPIQIPIPNGASNSTGIDLSFIPIHANSRFIATLDDGQGSAKVSDVTIVGNTSSNSSCLSPNSIDPVDFYQLPQEVNQCENFTVTYNIDTSAPTITAFTPRDDSFEVKQLSVAPTQAVYVMNGQRGTQVVLLLNNTKNQAASTILMTIGGDSSSSPMCLMKPSSMDSDSNTGGKNKTTKSFALPKSAIIGIAVGAAVIVFAALLLLWHILRRRGRQRLAPSIRFNPALLNRRWPPDENEKKIDLFEQETQSTARWRLEGERVDLFGQRPPSNVISPSFTAGDYVLDPPYTNDKYRASFMTGDRSVRTSISSWNQFIPEDQRGEQIPTARRSSDSSFSSSRLSLNTVDIQPILQMARVHGDSDSGPTAYQSRTPQPSTAGTAFSVSKPAAAILVSTRRAQRTSDPPDTPDVVSVSRNNSASVAALTAVPVPYMPTSYISLGDDSDDVSGNPQTISGGNGIGDYPVPRRAFMRSDSSGYITVG</sequence>
<keyword evidence="5" id="KW-1185">Reference proteome</keyword>
<evidence type="ECO:0000256" key="3">
    <source>
        <dbReference type="SAM" id="SignalP"/>
    </source>
</evidence>
<keyword evidence="2" id="KW-1133">Transmembrane helix</keyword>
<evidence type="ECO:0000313" key="5">
    <source>
        <dbReference type="Proteomes" id="UP001219525"/>
    </source>
</evidence>
<accession>A0AAD6UYX7</accession>
<feature type="chain" id="PRO_5041946022" description="Mid2 domain-containing protein" evidence="3">
    <location>
        <begin position="23"/>
        <end position="550"/>
    </location>
</feature>
<name>A0AAD6UYX7_9AGAR</name>
<dbReference type="AlphaFoldDB" id="A0AAD6UYX7"/>
<dbReference type="Proteomes" id="UP001219525">
    <property type="component" value="Unassembled WGS sequence"/>
</dbReference>
<feature type="region of interest" description="Disordered" evidence="1">
    <location>
        <begin position="383"/>
        <end position="408"/>
    </location>
</feature>
<gene>
    <name evidence="4" type="ORF">GGX14DRAFT_676739</name>
</gene>
<protein>
    <recommendedName>
        <fullName evidence="6">Mid2 domain-containing protein</fullName>
    </recommendedName>
</protein>
<dbReference type="EMBL" id="JARJCW010000090">
    <property type="protein sequence ID" value="KAJ7195489.1"/>
    <property type="molecule type" value="Genomic_DNA"/>
</dbReference>
<feature type="region of interest" description="Disordered" evidence="1">
    <location>
        <begin position="463"/>
        <end position="482"/>
    </location>
</feature>
<feature type="region of interest" description="Disordered" evidence="1">
    <location>
        <begin position="426"/>
        <end position="452"/>
    </location>
</feature>
<keyword evidence="2" id="KW-0472">Membrane</keyword>